<accession>A0A9P6YU07</accession>
<evidence type="ECO:0008006" key="5">
    <source>
        <dbReference type="Google" id="ProtNLM"/>
    </source>
</evidence>
<evidence type="ECO:0000313" key="3">
    <source>
        <dbReference type="EMBL" id="KAG1564154.1"/>
    </source>
</evidence>
<gene>
    <name evidence="3" type="ORF">G6F50_011300</name>
</gene>
<dbReference type="AlphaFoldDB" id="A0A9P6YU07"/>
<evidence type="ECO:0000313" key="4">
    <source>
        <dbReference type="Proteomes" id="UP000740926"/>
    </source>
</evidence>
<protein>
    <recommendedName>
        <fullName evidence="5">Reverse transcriptase domain-containing protein</fullName>
    </recommendedName>
</protein>
<dbReference type="GO" id="GO:0003824">
    <property type="term" value="F:catalytic activity"/>
    <property type="evidence" value="ECO:0007669"/>
    <property type="project" value="InterPro"/>
</dbReference>
<dbReference type="Proteomes" id="UP000740926">
    <property type="component" value="Unassembled WGS sequence"/>
</dbReference>
<dbReference type="SUPFAM" id="SSF56219">
    <property type="entry name" value="DNase I-like"/>
    <property type="match status" value="1"/>
</dbReference>
<feature type="domain" description="Reverse transcriptase" evidence="1">
    <location>
        <begin position="498"/>
        <end position="601"/>
    </location>
</feature>
<dbReference type="Pfam" id="PF00078">
    <property type="entry name" value="RVT_1"/>
    <property type="match status" value="1"/>
</dbReference>
<comment type="caution">
    <text evidence="3">The sequence shown here is derived from an EMBL/GenBank/DDBJ whole genome shotgun (WGS) entry which is preliminary data.</text>
</comment>
<sequence length="627" mass="70325">MLGQDSYTHYPRVSTIATTSIPNQNFTTKPNFNISTLNCRGLRKSSNITLRSHFIYYLRTLSLDLLALQETHASSISLQQIFHTQFQASDSLWSQHSFAVVSSRPLSHKNNAFEPVCVSVIYAPAARGERQVFLSQLLFNSSNLNTMPNRQILLGDFNYSYASHLSTTPPRQAPSSWLHYIDNHYLDGVTPSDHPSEATFHNSRSRSCIDYIFVSHDLIDCKVSSSTTFVQPAWTDHTLVSLRLHLSSPVSTSSAPSPRVGKGIWRAHPRLALSKDFREQLSIGISSALASFPSTMSAQDKWDSLKIITTSLAKKFSRKQSSHLKSVEKILQGKRNSINQSIRRYPSNAPSLTPQLFVIESQLSSIQQYHAETLALRSGLRWREMGEISAGYLKRTIAHRQSRQLITTLSHPFTNTTCSSTTEMQNAAIAFYADLYSPDPIDDHAVNDLLDSLPNSLRLTAIDSSYVSSPILWDDLTEGVRRCPSKSIPGLDGDLSNLKNWRPISLINTDAKVFTRILNTRIIECADALVSPFQTGFVRGRFIADNGLMMKLIMEEARISRSTSIGLLLDQEKAYDRVHPDYLRRVLLHFGFPPSIVQSIGTLFFNTTLQLNINGFLSEAVPQRRGL</sequence>
<dbReference type="InterPro" id="IPR000477">
    <property type="entry name" value="RT_dom"/>
</dbReference>
<proteinExistence type="predicted"/>
<dbReference type="PANTHER" id="PTHR31635">
    <property type="entry name" value="REVERSE TRANSCRIPTASE DOMAIN-CONTAINING PROTEIN-RELATED"/>
    <property type="match status" value="1"/>
</dbReference>
<keyword evidence="4" id="KW-1185">Reference proteome</keyword>
<reference evidence="3 4" key="1">
    <citation type="journal article" date="2020" name="Microb. Genom.">
        <title>Genetic diversity of clinical and environmental Mucorales isolates obtained from an investigation of mucormycosis cases among solid organ transplant recipients.</title>
        <authorList>
            <person name="Nguyen M.H."/>
            <person name="Kaul D."/>
            <person name="Muto C."/>
            <person name="Cheng S.J."/>
            <person name="Richter R.A."/>
            <person name="Bruno V.M."/>
            <person name="Liu G."/>
            <person name="Beyhan S."/>
            <person name="Sundermann A.J."/>
            <person name="Mounaud S."/>
            <person name="Pasculle A.W."/>
            <person name="Nierman W.C."/>
            <person name="Driscoll E."/>
            <person name="Cumbie R."/>
            <person name="Clancy C.J."/>
            <person name="Dupont C.L."/>
        </authorList>
    </citation>
    <scope>NUCLEOTIDE SEQUENCE [LARGE SCALE GENOMIC DNA]</scope>
    <source>
        <strain evidence="3 4">GL24</strain>
    </source>
</reference>
<dbReference type="InterPro" id="IPR005135">
    <property type="entry name" value="Endo/exonuclease/phosphatase"/>
</dbReference>
<name>A0A9P6YU07_9FUNG</name>
<dbReference type="PANTHER" id="PTHR31635:SF196">
    <property type="entry name" value="REVERSE TRANSCRIPTASE DOMAIN-CONTAINING PROTEIN-RELATED"/>
    <property type="match status" value="1"/>
</dbReference>
<dbReference type="Pfam" id="PF03372">
    <property type="entry name" value="Exo_endo_phos"/>
    <property type="match status" value="1"/>
</dbReference>
<organism evidence="3 4">
    <name type="scientific">Rhizopus delemar</name>
    <dbReference type="NCBI Taxonomy" id="936053"/>
    <lineage>
        <taxon>Eukaryota</taxon>
        <taxon>Fungi</taxon>
        <taxon>Fungi incertae sedis</taxon>
        <taxon>Mucoromycota</taxon>
        <taxon>Mucoromycotina</taxon>
        <taxon>Mucoromycetes</taxon>
        <taxon>Mucorales</taxon>
        <taxon>Mucorineae</taxon>
        <taxon>Rhizopodaceae</taxon>
        <taxon>Rhizopus</taxon>
    </lineage>
</organism>
<feature type="domain" description="Endonuclease/exonuclease/phosphatase" evidence="2">
    <location>
        <begin position="36"/>
        <end position="231"/>
    </location>
</feature>
<evidence type="ECO:0000259" key="1">
    <source>
        <dbReference type="Pfam" id="PF00078"/>
    </source>
</evidence>
<dbReference type="EMBL" id="JAANIU010002817">
    <property type="protein sequence ID" value="KAG1564154.1"/>
    <property type="molecule type" value="Genomic_DNA"/>
</dbReference>
<dbReference type="InterPro" id="IPR036691">
    <property type="entry name" value="Endo/exonu/phosph_ase_sf"/>
</dbReference>
<dbReference type="Gene3D" id="3.60.10.10">
    <property type="entry name" value="Endonuclease/exonuclease/phosphatase"/>
    <property type="match status" value="1"/>
</dbReference>
<evidence type="ECO:0000259" key="2">
    <source>
        <dbReference type="Pfam" id="PF03372"/>
    </source>
</evidence>